<accession>A0A136JG49</accession>
<sequence>MAAMLGAPEPTAADDPNIPSDEKPEVAADKIGVDPPSRSSLRKSAKWWRSLQCIGMNLHFLASPRPPNPTFTKTIESTLSGRKGTFTLQFYVPEEYKSSKSLRVSYPAVVNFHGGGFTLGKATDDARFAAYIVETCKAVFVSVDYRLAPEHPFPTAVEDGADALLYVINHADELRINPLKLATSGFSAGGNIAITATLRLADHVFQHPRPTVPPYSIRAVVAWYPIIDYTLSRDERRATCAKPELCLSPTLTSLFDASYLFPPDLELSNPYVSPSGATDEQLARGIPPHVQIYTCEYDMLLKEGADFAQRLQQKPMSKDVFYTMIPGVQHGWDKGPNPLKPPDQSRKLYGICATRLKEVFDEINS</sequence>
<dbReference type="PANTHER" id="PTHR48081">
    <property type="entry name" value="AB HYDROLASE SUPERFAMILY PROTEIN C4A8.06C"/>
    <property type="match status" value="1"/>
</dbReference>
<dbReference type="InterPro" id="IPR029058">
    <property type="entry name" value="AB_hydrolase_fold"/>
</dbReference>
<dbReference type="EMBL" id="KQ964246">
    <property type="protein sequence ID" value="KXJ96130.1"/>
    <property type="molecule type" value="Genomic_DNA"/>
</dbReference>
<keyword evidence="1 4" id="KW-0378">Hydrolase</keyword>
<keyword evidence="5" id="KW-1185">Reference proteome</keyword>
<dbReference type="Pfam" id="PF07859">
    <property type="entry name" value="Abhydrolase_3"/>
    <property type="match status" value="1"/>
</dbReference>
<dbReference type="Proteomes" id="UP000070501">
    <property type="component" value="Unassembled WGS sequence"/>
</dbReference>
<dbReference type="PANTHER" id="PTHR48081:SF8">
    <property type="entry name" value="ALPHA_BETA HYDROLASE FOLD-3 DOMAIN-CONTAINING PROTEIN-RELATED"/>
    <property type="match status" value="1"/>
</dbReference>
<feature type="compositionally biased region" description="Basic and acidic residues" evidence="2">
    <location>
        <begin position="20"/>
        <end position="32"/>
    </location>
</feature>
<feature type="region of interest" description="Disordered" evidence="2">
    <location>
        <begin position="1"/>
        <end position="39"/>
    </location>
</feature>
<dbReference type="SUPFAM" id="SSF53474">
    <property type="entry name" value="alpha/beta-Hydrolases"/>
    <property type="match status" value="1"/>
</dbReference>
<protein>
    <submittedName>
        <fullName evidence="4">Alpha/Beta hydrolase protein</fullName>
    </submittedName>
</protein>
<reference evidence="5" key="1">
    <citation type="submission" date="2016-02" db="EMBL/GenBank/DDBJ databases">
        <title>Draft genome sequence of Microdochium bolleyi, a fungal endophyte of beachgrass.</title>
        <authorList>
            <consortium name="DOE Joint Genome Institute"/>
            <person name="David A.S."/>
            <person name="May G."/>
            <person name="Haridas S."/>
            <person name="Lim J."/>
            <person name="Wang M."/>
            <person name="Labutti K."/>
            <person name="Lipzen A."/>
            <person name="Barry K."/>
            <person name="Grigoriev I.V."/>
        </authorList>
    </citation>
    <scope>NUCLEOTIDE SEQUENCE [LARGE SCALE GENOMIC DNA]</scope>
    <source>
        <strain evidence="5">J235TASD1</strain>
    </source>
</reference>
<proteinExistence type="predicted"/>
<dbReference type="STRING" id="196109.A0A136JG49"/>
<evidence type="ECO:0000259" key="3">
    <source>
        <dbReference type="Pfam" id="PF07859"/>
    </source>
</evidence>
<organism evidence="4 5">
    <name type="scientific">Microdochium bolleyi</name>
    <dbReference type="NCBI Taxonomy" id="196109"/>
    <lineage>
        <taxon>Eukaryota</taxon>
        <taxon>Fungi</taxon>
        <taxon>Dikarya</taxon>
        <taxon>Ascomycota</taxon>
        <taxon>Pezizomycotina</taxon>
        <taxon>Sordariomycetes</taxon>
        <taxon>Xylariomycetidae</taxon>
        <taxon>Xylariales</taxon>
        <taxon>Microdochiaceae</taxon>
        <taxon>Microdochium</taxon>
    </lineage>
</organism>
<dbReference type="Gene3D" id="3.40.50.1820">
    <property type="entry name" value="alpha/beta hydrolase"/>
    <property type="match status" value="1"/>
</dbReference>
<dbReference type="OrthoDB" id="433474at2759"/>
<dbReference type="InParanoid" id="A0A136JG49"/>
<name>A0A136JG49_9PEZI</name>
<evidence type="ECO:0000256" key="2">
    <source>
        <dbReference type="SAM" id="MobiDB-lite"/>
    </source>
</evidence>
<evidence type="ECO:0000256" key="1">
    <source>
        <dbReference type="ARBA" id="ARBA00022801"/>
    </source>
</evidence>
<dbReference type="AlphaFoldDB" id="A0A136JG49"/>
<dbReference type="InterPro" id="IPR013094">
    <property type="entry name" value="AB_hydrolase_3"/>
</dbReference>
<evidence type="ECO:0000313" key="5">
    <source>
        <dbReference type="Proteomes" id="UP000070501"/>
    </source>
</evidence>
<dbReference type="GO" id="GO:0016787">
    <property type="term" value="F:hydrolase activity"/>
    <property type="evidence" value="ECO:0007669"/>
    <property type="project" value="UniProtKB-KW"/>
</dbReference>
<feature type="domain" description="Alpha/beta hydrolase fold-3" evidence="3">
    <location>
        <begin position="109"/>
        <end position="332"/>
    </location>
</feature>
<evidence type="ECO:0000313" key="4">
    <source>
        <dbReference type="EMBL" id="KXJ96130.1"/>
    </source>
</evidence>
<dbReference type="InterPro" id="IPR050300">
    <property type="entry name" value="GDXG_lipolytic_enzyme"/>
</dbReference>
<gene>
    <name evidence="4" type="ORF">Micbo1qcDRAFT_158332</name>
</gene>